<evidence type="ECO:0000313" key="1">
    <source>
        <dbReference type="EMBL" id="SEA73904.1"/>
    </source>
</evidence>
<evidence type="ECO:0008006" key="3">
    <source>
        <dbReference type="Google" id="ProtNLM"/>
    </source>
</evidence>
<dbReference type="EMBL" id="FNRL01000014">
    <property type="protein sequence ID" value="SEA73904.1"/>
    <property type="molecule type" value="Genomic_DNA"/>
</dbReference>
<organism evidence="1 2">
    <name type="scientific">Chitinophaga terrae</name>
    <name type="common">ex Kim and Jung 2007</name>
    <dbReference type="NCBI Taxonomy" id="408074"/>
    <lineage>
        <taxon>Bacteria</taxon>
        <taxon>Pseudomonadati</taxon>
        <taxon>Bacteroidota</taxon>
        <taxon>Chitinophagia</taxon>
        <taxon>Chitinophagales</taxon>
        <taxon>Chitinophagaceae</taxon>
        <taxon>Chitinophaga</taxon>
    </lineage>
</organism>
<evidence type="ECO:0000313" key="2">
    <source>
        <dbReference type="Proteomes" id="UP000199656"/>
    </source>
</evidence>
<gene>
    <name evidence="1" type="ORF">SAMN05660909_03202</name>
</gene>
<dbReference type="AlphaFoldDB" id="A0A1H4DMD7"/>
<name>A0A1H4DMD7_9BACT</name>
<reference evidence="2" key="1">
    <citation type="submission" date="2016-10" db="EMBL/GenBank/DDBJ databases">
        <authorList>
            <person name="Varghese N."/>
            <person name="Submissions S."/>
        </authorList>
    </citation>
    <scope>NUCLEOTIDE SEQUENCE [LARGE SCALE GENOMIC DNA]</scope>
    <source>
        <strain evidence="2">DSM 23920</strain>
    </source>
</reference>
<dbReference type="RefSeq" id="WP_089762946.1">
    <property type="nucleotide sequence ID" value="NZ_BKAT01000023.1"/>
</dbReference>
<dbReference type="STRING" id="408074.SAMN05660909_03202"/>
<dbReference type="OrthoDB" id="659372at2"/>
<sequence>MKNVIFCLLATILVTACNTRRGSVPRLAAIGIQGENTPQYTFRYDQKGNLVELSQHNKQDSNITTFEYDDTNRIAGITFSSQLPKQKPRIKAKARVTGWDKTGNITDITYYNDRDQPLRKACIRWKDGLPVAMKFSDSTIASTWNLASNTPTRKDVYIDSSKLPENEGSMTLRTTQYEYEDSVNPLKPFVNQLVASQSAAPATISPVGKLSDIFLQIGNKPASLVRIAEQEKAVCRQYFQEYECNTTYQYFYSYAHNNSFPDKAWVHVRKRGNTHLDTNTDFIMFYQYE</sequence>
<dbReference type="Proteomes" id="UP000199656">
    <property type="component" value="Unassembled WGS sequence"/>
</dbReference>
<keyword evidence="2" id="KW-1185">Reference proteome</keyword>
<protein>
    <recommendedName>
        <fullName evidence="3">YD repeat-containing protein</fullName>
    </recommendedName>
</protein>
<proteinExistence type="predicted"/>
<accession>A0A1H4DMD7</accession>
<dbReference type="PROSITE" id="PS51257">
    <property type="entry name" value="PROKAR_LIPOPROTEIN"/>
    <property type="match status" value="1"/>
</dbReference>